<accession>A0A5B6VJ01</accession>
<dbReference type="OrthoDB" id="999895at2759"/>
<dbReference type="PANTHER" id="PTHR33710">
    <property type="entry name" value="BNAC02G09200D PROTEIN"/>
    <property type="match status" value="1"/>
</dbReference>
<protein>
    <submittedName>
        <fullName evidence="1">Reverse transcriptase</fullName>
    </submittedName>
</protein>
<sequence length="244" mass="28715">METKLDQKHMKRVRNRCGFTNGIDIEAEGSRGGLCLAWKGDIEITIKSYSKWHIDTMVREEDVQEDWRFTGFYGSPYLKYKNAAWDLLRRLGQESFQPWLVVGDVNKILNGSEKKGEVQREQGRMDAFRDTLKECQLMDIRYSGTWFTWERGNLPETNIRERLDRGVANEKWIALFPMGNIQHLSYSMSDHCPLLISTDHATEYFSNQKFHFESWWTLEESTEQVIKEAWETNSDPLMEKIGKL</sequence>
<dbReference type="GO" id="GO:0003964">
    <property type="term" value="F:RNA-directed DNA polymerase activity"/>
    <property type="evidence" value="ECO:0007669"/>
    <property type="project" value="UniProtKB-KW"/>
</dbReference>
<evidence type="ECO:0000313" key="1">
    <source>
        <dbReference type="EMBL" id="KAA3469152.1"/>
    </source>
</evidence>
<dbReference type="InterPro" id="IPR036691">
    <property type="entry name" value="Endo/exonu/phosph_ase_sf"/>
</dbReference>
<name>A0A5B6VJ01_9ROSI</name>
<dbReference type="Proteomes" id="UP000325315">
    <property type="component" value="Unassembled WGS sequence"/>
</dbReference>
<dbReference type="PANTHER" id="PTHR33710:SF62">
    <property type="entry name" value="DUF4283 DOMAIN PROTEIN"/>
    <property type="match status" value="1"/>
</dbReference>
<keyword evidence="1" id="KW-0808">Transferase</keyword>
<keyword evidence="2" id="KW-1185">Reference proteome</keyword>
<dbReference type="AlphaFoldDB" id="A0A5B6VJ01"/>
<keyword evidence="1" id="KW-0695">RNA-directed DNA polymerase</keyword>
<dbReference type="EMBL" id="SMMG02000006">
    <property type="protein sequence ID" value="KAA3469152.1"/>
    <property type="molecule type" value="Genomic_DNA"/>
</dbReference>
<organism evidence="1 2">
    <name type="scientific">Gossypium australe</name>
    <dbReference type="NCBI Taxonomy" id="47621"/>
    <lineage>
        <taxon>Eukaryota</taxon>
        <taxon>Viridiplantae</taxon>
        <taxon>Streptophyta</taxon>
        <taxon>Embryophyta</taxon>
        <taxon>Tracheophyta</taxon>
        <taxon>Spermatophyta</taxon>
        <taxon>Magnoliopsida</taxon>
        <taxon>eudicotyledons</taxon>
        <taxon>Gunneridae</taxon>
        <taxon>Pentapetalae</taxon>
        <taxon>rosids</taxon>
        <taxon>malvids</taxon>
        <taxon>Malvales</taxon>
        <taxon>Malvaceae</taxon>
        <taxon>Malvoideae</taxon>
        <taxon>Gossypium</taxon>
    </lineage>
</organism>
<keyword evidence="1" id="KW-0548">Nucleotidyltransferase</keyword>
<dbReference type="Gene3D" id="3.60.10.10">
    <property type="entry name" value="Endonuclease/exonuclease/phosphatase"/>
    <property type="match status" value="1"/>
</dbReference>
<evidence type="ECO:0000313" key="2">
    <source>
        <dbReference type="Proteomes" id="UP000325315"/>
    </source>
</evidence>
<comment type="caution">
    <text evidence="1">The sequence shown here is derived from an EMBL/GenBank/DDBJ whole genome shotgun (WGS) entry which is preliminary data.</text>
</comment>
<dbReference type="SUPFAM" id="SSF56219">
    <property type="entry name" value="DNase I-like"/>
    <property type="match status" value="1"/>
</dbReference>
<gene>
    <name evidence="1" type="ORF">EPI10_014970</name>
</gene>
<reference evidence="2" key="1">
    <citation type="journal article" date="2019" name="Plant Biotechnol. J.">
        <title>Genome sequencing of the Australian wild diploid species Gossypium australe highlights disease resistance and delayed gland morphogenesis.</title>
        <authorList>
            <person name="Cai Y."/>
            <person name="Cai X."/>
            <person name="Wang Q."/>
            <person name="Wang P."/>
            <person name="Zhang Y."/>
            <person name="Cai C."/>
            <person name="Xu Y."/>
            <person name="Wang K."/>
            <person name="Zhou Z."/>
            <person name="Wang C."/>
            <person name="Geng S."/>
            <person name="Li B."/>
            <person name="Dong Q."/>
            <person name="Hou Y."/>
            <person name="Wang H."/>
            <person name="Ai P."/>
            <person name="Liu Z."/>
            <person name="Yi F."/>
            <person name="Sun M."/>
            <person name="An G."/>
            <person name="Cheng J."/>
            <person name="Zhang Y."/>
            <person name="Shi Q."/>
            <person name="Xie Y."/>
            <person name="Shi X."/>
            <person name="Chang Y."/>
            <person name="Huang F."/>
            <person name="Chen Y."/>
            <person name="Hong S."/>
            <person name="Mi L."/>
            <person name="Sun Q."/>
            <person name="Zhang L."/>
            <person name="Zhou B."/>
            <person name="Peng R."/>
            <person name="Zhang X."/>
            <person name="Liu F."/>
        </authorList>
    </citation>
    <scope>NUCLEOTIDE SEQUENCE [LARGE SCALE GENOMIC DNA]</scope>
    <source>
        <strain evidence="2">cv. PA1801</strain>
    </source>
</reference>
<proteinExistence type="predicted"/>